<sequence>MARIGEFTYDKTFGDLNAENAVLTSDVRLVKSAIGEKAIITFKKHALPVLALKQRLDEANGENTSLFGFYREGTRRHLTRSIAVNRIQLVLRAGGFEGLLGHSFRVGGASLRYALGTPIEEICLLGRWISNCYRLYIREYTAEDTEDSKKIIAELNDLWEED</sequence>
<dbReference type="VEuPathDB" id="FungiDB:PGTG_06113"/>
<dbReference type="Gene3D" id="1.10.443.10">
    <property type="entry name" value="Intergrase catalytic core"/>
    <property type="match status" value="1"/>
</dbReference>
<dbReference type="PANTHER" id="PTHR34605:SF3">
    <property type="entry name" value="P CELL-TYPE AGGLUTINATION PROTEIN MAP4-LIKE-RELATED"/>
    <property type="match status" value="1"/>
</dbReference>
<protein>
    <recommendedName>
        <fullName evidence="4">Tyr recombinase domain-containing protein</fullName>
    </recommendedName>
</protein>
<dbReference type="InterPro" id="IPR052925">
    <property type="entry name" value="Phage_Integrase-like_Recomb"/>
</dbReference>
<dbReference type="OrthoDB" id="2506750at2759"/>
<keyword evidence="1" id="KW-0233">DNA recombination</keyword>
<dbReference type="Proteomes" id="UP000008783">
    <property type="component" value="Unassembled WGS sequence"/>
</dbReference>
<evidence type="ECO:0000313" key="3">
    <source>
        <dbReference type="Proteomes" id="UP000008783"/>
    </source>
</evidence>
<dbReference type="InParanoid" id="E3K5N9"/>
<dbReference type="InterPro" id="IPR011010">
    <property type="entry name" value="DNA_brk_join_enz"/>
</dbReference>
<dbReference type="HOGENOM" id="CLU_003292_5_1_1"/>
<accession>E3K5N9</accession>
<dbReference type="EMBL" id="DS178273">
    <property type="protein sequence ID" value="EFP79792.2"/>
    <property type="molecule type" value="Genomic_DNA"/>
</dbReference>
<dbReference type="RefSeq" id="XP_003324211.2">
    <property type="nucleotide sequence ID" value="XM_003324163.2"/>
</dbReference>
<dbReference type="GO" id="GO:0006310">
    <property type="term" value="P:DNA recombination"/>
    <property type="evidence" value="ECO:0007669"/>
    <property type="project" value="UniProtKB-KW"/>
</dbReference>
<dbReference type="InterPro" id="IPR013762">
    <property type="entry name" value="Integrase-like_cat_sf"/>
</dbReference>
<dbReference type="KEGG" id="pgr:PGTG_06113"/>
<dbReference type="GO" id="GO:0003677">
    <property type="term" value="F:DNA binding"/>
    <property type="evidence" value="ECO:0007669"/>
    <property type="project" value="InterPro"/>
</dbReference>
<dbReference type="STRING" id="418459.E3K5N9"/>
<reference evidence="3" key="2">
    <citation type="journal article" date="2011" name="Proc. Natl. Acad. Sci. U.S.A.">
        <title>Obligate biotrophy features unraveled by the genomic analysis of rust fungi.</title>
        <authorList>
            <person name="Duplessis S."/>
            <person name="Cuomo C.A."/>
            <person name="Lin Y.-C."/>
            <person name="Aerts A."/>
            <person name="Tisserant E."/>
            <person name="Veneault-Fourrey C."/>
            <person name="Joly D.L."/>
            <person name="Hacquard S."/>
            <person name="Amselem J."/>
            <person name="Cantarel B.L."/>
            <person name="Chiu R."/>
            <person name="Coutinho P.M."/>
            <person name="Feau N."/>
            <person name="Field M."/>
            <person name="Frey P."/>
            <person name="Gelhaye E."/>
            <person name="Goldberg J."/>
            <person name="Grabherr M.G."/>
            <person name="Kodira C.D."/>
            <person name="Kohler A."/>
            <person name="Kuees U."/>
            <person name="Lindquist E.A."/>
            <person name="Lucas S.M."/>
            <person name="Mago R."/>
            <person name="Mauceli E."/>
            <person name="Morin E."/>
            <person name="Murat C."/>
            <person name="Pangilinan J.L."/>
            <person name="Park R."/>
            <person name="Pearson M."/>
            <person name="Quesneville H."/>
            <person name="Rouhier N."/>
            <person name="Sakthikumar S."/>
            <person name="Salamov A.A."/>
            <person name="Schmutz J."/>
            <person name="Selles B."/>
            <person name="Shapiro H."/>
            <person name="Tanguay P."/>
            <person name="Tuskan G.A."/>
            <person name="Henrissat B."/>
            <person name="Van de Peer Y."/>
            <person name="Rouze P."/>
            <person name="Ellis J.G."/>
            <person name="Dodds P.N."/>
            <person name="Schein J.E."/>
            <person name="Zhong S."/>
            <person name="Hamelin R.C."/>
            <person name="Grigoriev I.V."/>
            <person name="Szabo L.J."/>
            <person name="Martin F."/>
        </authorList>
    </citation>
    <scope>NUCLEOTIDE SEQUENCE [LARGE SCALE GENOMIC DNA]</scope>
    <source>
        <strain evidence="3">CRL 75-36-700-3 / race SCCL</strain>
    </source>
</reference>
<dbReference type="AlphaFoldDB" id="E3K5N9"/>
<dbReference type="SUPFAM" id="SSF56349">
    <property type="entry name" value="DNA breaking-rejoining enzymes"/>
    <property type="match status" value="1"/>
</dbReference>
<evidence type="ECO:0000313" key="2">
    <source>
        <dbReference type="EMBL" id="EFP79792.2"/>
    </source>
</evidence>
<organism evidence="2 3">
    <name type="scientific">Puccinia graminis f. sp. tritici (strain CRL 75-36-700-3 / race SCCL)</name>
    <name type="common">Black stem rust fungus</name>
    <dbReference type="NCBI Taxonomy" id="418459"/>
    <lineage>
        <taxon>Eukaryota</taxon>
        <taxon>Fungi</taxon>
        <taxon>Dikarya</taxon>
        <taxon>Basidiomycota</taxon>
        <taxon>Pucciniomycotina</taxon>
        <taxon>Pucciniomycetes</taxon>
        <taxon>Pucciniales</taxon>
        <taxon>Pucciniaceae</taxon>
        <taxon>Puccinia</taxon>
    </lineage>
</organism>
<dbReference type="GeneID" id="10533317"/>
<name>E3K5N9_PUCGT</name>
<reference key="1">
    <citation type="submission" date="2007-01" db="EMBL/GenBank/DDBJ databases">
        <title>The Genome Sequence of Puccinia graminis f. sp. tritici Strain CRL 75-36-700-3.</title>
        <authorList>
            <consortium name="The Broad Institute Genome Sequencing Platform"/>
            <person name="Birren B."/>
            <person name="Lander E."/>
            <person name="Galagan J."/>
            <person name="Nusbaum C."/>
            <person name="Devon K."/>
            <person name="Cuomo C."/>
            <person name="Jaffe D."/>
            <person name="Butler J."/>
            <person name="Alvarez P."/>
            <person name="Gnerre S."/>
            <person name="Grabherr M."/>
            <person name="Mauceli E."/>
            <person name="Brockman W."/>
            <person name="Young S."/>
            <person name="LaButti K."/>
            <person name="Sykes S."/>
            <person name="DeCaprio D."/>
            <person name="Crawford M."/>
            <person name="Koehrsen M."/>
            <person name="Engels R."/>
            <person name="Montgomery P."/>
            <person name="Pearson M."/>
            <person name="Howarth C."/>
            <person name="Larson L."/>
            <person name="White J."/>
            <person name="Zeng Q."/>
            <person name="Kodira C."/>
            <person name="Yandava C."/>
            <person name="Alvarado L."/>
            <person name="O'Leary S."/>
            <person name="Szabo L."/>
            <person name="Dean R."/>
            <person name="Schein J."/>
        </authorList>
    </citation>
    <scope>NUCLEOTIDE SEQUENCE</scope>
    <source>
        <strain>CRL 75-36-700-3</strain>
    </source>
</reference>
<dbReference type="PANTHER" id="PTHR34605">
    <property type="entry name" value="PHAGE_INTEGRASE DOMAIN-CONTAINING PROTEIN"/>
    <property type="match status" value="1"/>
</dbReference>
<gene>
    <name evidence="2" type="ORF">PGTG_06113</name>
</gene>
<evidence type="ECO:0000256" key="1">
    <source>
        <dbReference type="ARBA" id="ARBA00023172"/>
    </source>
</evidence>
<proteinExistence type="predicted"/>
<keyword evidence="3" id="KW-1185">Reference proteome</keyword>
<evidence type="ECO:0008006" key="4">
    <source>
        <dbReference type="Google" id="ProtNLM"/>
    </source>
</evidence>
<dbReference type="GO" id="GO:0015074">
    <property type="term" value="P:DNA integration"/>
    <property type="evidence" value="ECO:0007669"/>
    <property type="project" value="InterPro"/>
</dbReference>